<evidence type="ECO:0000313" key="7">
    <source>
        <dbReference type="Proteomes" id="UP000297429"/>
    </source>
</evidence>
<keyword evidence="1 4" id="KW-0489">Methyltransferase</keyword>
<evidence type="ECO:0000256" key="1">
    <source>
        <dbReference type="ARBA" id="ARBA00022603"/>
    </source>
</evidence>
<sequence length="252" mass="29153">MNENFKLYSQYYNLLYYDKDYPAEAAYIIELIQEYFPNAQNIIELGCGTGKHASVFAEKGFSVLGIELSEDMLNLARQNENTRLRFQKANITNFKVDQKFEIALSLFHVISYLTDNSSLIKTFQLVHESLCEGGLFIFDVWHTPAVVSQVPEERIKKLSNDQIQIIRRATPSIFSEENIVEVNYDIEVSSLKDQTQYSFQEIHPMRHFCKNEIDLLAYSTGFEILKSEEFLTKNVPSNLTWGVAYVLKKINS</sequence>
<accession>A0A497Y871</accession>
<dbReference type="EMBL" id="RCCK01000010">
    <property type="protein sequence ID" value="RLJ79703.1"/>
    <property type="molecule type" value="Genomic_DNA"/>
</dbReference>
<dbReference type="Proteomes" id="UP000273898">
    <property type="component" value="Unassembled WGS sequence"/>
</dbReference>
<evidence type="ECO:0000313" key="4">
    <source>
        <dbReference type="EMBL" id="RLJ79703.1"/>
    </source>
</evidence>
<dbReference type="Proteomes" id="UP000297429">
    <property type="component" value="Unassembled WGS sequence"/>
</dbReference>
<dbReference type="PANTHER" id="PTHR43861:SF1">
    <property type="entry name" value="TRANS-ACONITATE 2-METHYLTRANSFERASE"/>
    <property type="match status" value="1"/>
</dbReference>
<evidence type="ECO:0000313" key="6">
    <source>
        <dbReference type="Proteomes" id="UP000273898"/>
    </source>
</evidence>
<dbReference type="AlphaFoldDB" id="A0A497Y871"/>
<name>A0A497Y871_9SPHI</name>
<dbReference type="PANTHER" id="PTHR43861">
    <property type="entry name" value="TRANS-ACONITATE 2-METHYLTRANSFERASE-RELATED"/>
    <property type="match status" value="1"/>
</dbReference>
<dbReference type="InterPro" id="IPR029063">
    <property type="entry name" value="SAM-dependent_MTases_sf"/>
</dbReference>
<reference evidence="4 6" key="1">
    <citation type="submission" date="2018-10" db="EMBL/GenBank/DDBJ databases">
        <title>Genomic Encyclopedia of Archaeal and Bacterial Type Strains, Phase II (KMG-II): from individual species to whole genera.</title>
        <authorList>
            <person name="Goeker M."/>
        </authorList>
    </citation>
    <scope>NUCLEOTIDE SEQUENCE [LARGE SCALE GENOMIC DNA]</scope>
    <source>
        <strain evidence="4 6">DSM 19624</strain>
    </source>
</reference>
<reference evidence="5 7" key="2">
    <citation type="submission" date="2019-03" db="EMBL/GenBank/DDBJ databases">
        <authorList>
            <person name="He R.-H."/>
        </authorList>
    </citation>
    <scope>NUCLEOTIDE SEQUENCE [LARGE SCALE GENOMIC DNA]</scope>
    <source>
        <strain evidence="5 7">DSM 19624</strain>
    </source>
</reference>
<evidence type="ECO:0000259" key="3">
    <source>
        <dbReference type="Pfam" id="PF13649"/>
    </source>
</evidence>
<dbReference type="RefSeq" id="WP_121282279.1">
    <property type="nucleotide sequence ID" value="NZ_RCCK01000010.1"/>
</dbReference>
<keyword evidence="2 4" id="KW-0808">Transferase</keyword>
<dbReference type="CDD" id="cd02440">
    <property type="entry name" value="AdoMet_MTases"/>
    <property type="match status" value="1"/>
</dbReference>
<dbReference type="EMBL" id="SOPX01000002">
    <property type="protein sequence ID" value="TFB31027.1"/>
    <property type="molecule type" value="Genomic_DNA"/>
</dbReference>
<dbReference type="Pfam" id="PF13649">
    <property type="entry name" value="Methyltransf_25"/>
    <property type="match status" value="1"/>
</dbReference>
<feature type="domain" description="Methyltransferase" evidence="3">
    <location>
        <begin position="42"/>
        <end position="134"/>
    </location>
</feature>
<dbReference type="Gene3D" id="2.20.130.10">
    <property type="entry name" value="CAC2371-like domains"/>
    <property type="match status" value="1"/>
</dbReference>
<evidence type="ECO:0000313" key="5">
    <source>
        <dbReference type="EMBL" id="TFB31027.1"/>
    </source>
</evidence>
<dbReference type="GO" id="GO:0008168">
    <property type="term" value="F:methyltransferase activity"/>
    <property type="evidence" value="ECO:0007669"/>
    <property type="project" value="UniProtKB-KW"/>
</dbReference>
<keyword evidence="7" id="KW-1185">Reference proteome</keyword>
<proteinExistence type="predicted"/>
<protein>
    <submittedName>
        <fullName evidence="4 5">SAM-dependent methyltransferase</fullName>
    </submittedName>
</protein>
<dbReference type="SUPFAM" id="SSF53335">
    <property type="entry name" value="S-adenosyl-L-methionine-dependent methyltransferases"/>
    <property type="match status" value="1"/>
</dbReference>
<gene>
    <name evidence="4" type="ORF">BCL90_0413</name>
    <name evidence="5" type="ORF">E3V97_10415</name>
</gene>
<dbReference type="Gene3D" id="3.40.50.150">
    <property type="entry name" value="Vaccinia Virus protein VP39"/>
    <property type="match status" value="1"/>
</dbReference>
<dbReference type="GO" id="GO:0032259">
    <property type="term" value="P:methylation"/>
    <property type="evidence" value="ECO:0007669"/>
    <property type="project" value="UniProtKB-KW"/>
</dbReference>
<evidence type="ECO:0000256" key="2">
    <source>
        <dbReference type="ARBA" id="ARBA00022679"/>
    </source>
</evidence>
<organism evidence="4 6">
    <name type="scientific">Pedobacter alluvionis</name>
    <dbReference type="NCBI Taxonomy" id="475253"/>
    <lineage>
        <taxon>Bacteria</taxon>
        <taxon>Pseudomonadati</taxon>
        <taxon>Bacteroidota</taxon>
        <taxon>Sphingobacteriia</taxon>
        <taxon>Sphingobacteriales</taxon>
        <taxon>Sphingobacteriaceae</taxon>
        <taxon>Pedobacter</taxon>
    </lineage>
</organism>
<comment type="caution">
    <text evidence="4">The sequence shown here is derived from an EMBL/GenBank/DDBJ whole genome shotgun (WGS) entry which is preliminary data.</text>
</comment>
<dbReference type="OrthoDB" id="9789123at2"/>
<dbReference type="InterPro" id="IPR041698">
    <property type="entry name" value="Methyltransf_25"/>
</dbReference>